<dbReference type="EMBL" id="AWUE01017911">
    <property type="protein sequence ID" value="OMO83921.1"/>
    <property type="molecule type" value="Genomic_DNA"/>
</dbReference>
<accession>A0A1R3IMY6</accession>
<evidence type="ECO:0000313" key="1">
    <source>
        <dbReference type="EMBL" id="OMO83921.1"/>
    </source>
</evidence>
<gene>
    <name evidence="1" type="ORF">COLO4_22323</name>
</gene>
<evidence type="ECO:0000313" key="2">
    <source>
        <dbReference type="Proteomes" id="UP000187203"/>
    </source>
</evidence>
<reference evidence="2" key="1">
    <citation type="submission" date="2013-09" db="EMBL/GenBank/DDBJ databases">
        <title>Corchorus olitorius genome sequencing.</title>
        <authorList>
            <person name="Alam M."/>
            <person name="Haque M.S."/>
            <person name="Islam M.S."/>
            <person name="Emdad E.M."/>
            <person name="Islam M.M."/>
            <person name="Ahmed B."/>
            <person name="Halim A."/>
            <person name="Hossen Q.M.M."/>
            <person name="Hossain M.Z."/>
            <person name="Ahmed R."/>
            <person name="Khan M.M."/>
            <person name="Islam R."/>
            <person name="Rashid M.M."/>
            <person name="Khan S.A."/>
            <person name="Rahman M.S."/>
            <person name="Alam M."/>
            <person name="Yahiya A.S."/>
            <person name="Khan M.S."/>
            <person name="Azam M.S."/>
            <person name="Haque T."/>
            <person name="Lashkar M.Z.H."/>
            <person name="Akhand A.I."/>
            <person name="Morshed G."/>
            <person name="Roy S."/>
            <person name="Uddin K.S."/>
            <person name="Rabeya T."/>
            <person name="Hossain A.S."/>
            <person name="Chowdhury A."/>
            <person name="Snigdha A.R."/>
            <person name="Mortoza M.S."/>
            <person name="Matin S.A."/>
            <person name="Hoque S.M.E."/>
            <person name="Islam M.K."/>
            <person name="Roy D.K."/>
            <person name="Haider R."/>
            <person name="Moosa M.M."/>
            <person name="Elias S.M."/>
            <person name="Hasan A.M."/>
            <person name="Jahan S."/>
            <person name="Shafiuddin M."/>
            <person name="Mahmood N."/>
            <person name="Shommy N.S."/>
        </authorList>
    </citation>
    <scope>NUCLEOTIDE SEQUENCE [LARGE SCALE GENOMIC DNA]</scope>
    <source>
        <strain evidence="2">cv. O-4</strain>
    </source>
</reference>
<comment type="caution">
    <text evidence="1">The sequence shown here is derived from an EMBL/GenBank/DDBJ whole genome shotgun (WGS) entry which is preliminary data.</text>
</comment>
<sequence length="34" mass="3977">MKHVDVYSGMRSVEWRGFFLVEESGWLRADGVMT</sequence>
<protein>
    <submittedName>
        <fullName evidence="1">Uncharacterized protein</fullName>
    </submittedName>
</protein>
<name>A0A1R3IMY6_9ROSI</name>
<organism evidence="1 2">
    <name type="scientific">Corchorus olitorius</name>
    <dbReference type="NCBI Taxonomy" id="93759"/>
    <lineage>
        <taxon>Eukaryota</taxon>
        <taxon>Viridiplantae</taxon>
        <taxon>Streptophyta</taxon>
        <taxon>Embryophyta</taxon>
        <taxon>Tracheophyta</taxon>
        <taxon>Spermatophyta</taxon>
        <taxon>Magnoliopsida</taxon>
        <taxon>eudicotyledons</taxon>
        <taxon>Gunneridae</taxon>
        <taxon>Pentapetalae</taxon>
        <taxon>rosids</taxon>
        <taxon>malvids</taxon>
        <taxon>Malvales</taxon>
        <taxon>Malvaceae</taxon>
        <taxon>Grewioideae</taxon>
        <taxon>Apeibeae</taxon>
        <taxon>Corchorus</taxon>
    </lineage>
</organism>
<keyword evidence="2" id="KW-1185">Reference proteome</keyword>
<proteinExistence type="predicted"/>
<dbReference type="AlphaFoldDB" id="A0A1R3IMY6"/>
<dbReference type="Proteomes" id="UP000187203">
    <property type="component" value="Unassembled WGS sequence"/>
</dbReference>